<sequence>MQDNDFRHHVTHVVEQGYTILPLLLTSEECAEAVVQLDRLYALRDRGGLERIFNKARIFERLYQIAPLLRIVRHFLG</sequence>
<dbReference type="EMBL" id="UINC01039952">
    <property type="protein sequence ID" value="SVB39166.1"/>
    <property type="molecule type" value="Genomic_DNA"/>
</dbReference>
<dbReference type="AlphaFoldDB" id="A0A382DKZ6"/>
<protein>
    <recommendedName>
        <fullName evidence="2">Phytanoyl-CoA dioxygenase</fullName>
    </recommendedName>
</protein>
<feature type="non-terminal residue" evidence="1">
    <location>
        <position position="77"/>
    </location>
</feature>
<evidence type="ECO:0000313" key="1">
    <source>
        <dbReference type="EMBL" id="SVB39166.1"/>
    </source>
</evidence>
<proteinExistence type="predicted"/>
<dbReference type="Gene3D" id="2.60.120.620">
    <property type="entry name" value="q2cbj1_9rhob like domain"/>
    <property type="match status" value="1"/>
</dbReference>
<organism evidence="1">
    <name type="scientific">marine metagenome</name>
    <dbReference type="NCBI Taxonomy" id="408172"/>
    <lineage>
        <taxon>unclassified sequences</taxon>
        <taxon>metagenomes</taxon>
        <taxon>ecological metagenomes</taxon>
    </lineage>
</organism>
<accession>A0A382DKZ6</accession>
<name>A0A382DKZ6_9ZZZZ</name>
<evidence type="ECO:0008006" key="2">
    <source>
        <dbReference type="Google" id="ProtNLM"/>
    </source>
</evidence>
<reference evidence="1" key="1">
    <citation type="submission" date="2018-05" db="EMBL/GenBank/DDBJ databases">
        <authorList>
            <person name="Lanie J.A."/>
            <person name="Ng W.-L."/>
            <person name="Kazmierczak K.M."/>
            <person name="Andrzejewski T.M."/>
            <person name="Davidsen T.M."/>
            <person name="Wayne K.J."/>
            <person name="Tettelin H."/>
            <person name="Glass J.I."/>
            <person name="Rusch D."/>
            <person name="Podicherti R."/>
            <person name="Tsui H.-C.T."/>
            <person name="Winkler M.E."/>
        </authorList>
    </citation>
    <scope>NUCLEOTIDE SEQUENCE</scope>
</reference>
<gene>
    <name evidence="1" type="ORF">METZ01_LOCUS192020</name>
</gene>